<gene>
    <name evidence="2" type="ORF">B0T18DRAFT_385135</name>
</gene>
<dbReference type="AlphaFoldDB" id="A0AA40KBF4"/>
<name>A0AA40KBF4_9PEZI</name>
<organism evidence="2 3">
    <name type="scientific">Schizothecium vesticola</name>
    <dbReference type="NCBI Taxonomy" id="314040"/>
    <lineage>
        <taxon>Eukaryota</taxon>
        <taxon>Fungi</taxon>
        <taxon>Dikarya</taxon>
        <taxon>Ascomycota</taxon>
        <taxon>Pezizomycotina</taxon>
        <taxon>Sordariomycetes</taxon>
        <taxon>Sordariomycetidae</taxon>
        <taxon>Sordariales</taxon>
        <taxon>Schizotheciaceae</taxon>
        <taxon>Schizothecium</taxon>
    </lineage>
</organism>
<evidence type="ECO:0000313" key="3">
    <source>
        <dbReference type="Proteomes" id="UP001172155"/>
    </source>
</evidence>
<dbReference type="Proteomes" id="UP001172155">
    <property type="component" value="Unassembled WGS sequence"/>
</dbReference>
<evidence type="ECO:0000313" key="2">
    <source>
        <dbReference type="EMBL" id="KAK0752998.1"/>
    </source>
</evidence>
<sequence length="116" mass="12710">MSEPNPSETPANPSEPPSSEEVPIQPPATPTITWDDPIKGYFLPSDVTCMLDAGGFDLSNKDDVSANADGIYDKTSTGKMPKQMPPWTQQNPDPAHPLWTKQMCDNFKAWMDAGFP</sequence>
<reference evidence="2" key="1">
    <citation type="submission" date="2023-06" db="EMBL/GenBank/DDBJ databases">
        <title>Genome-scale phylogeny and comparative genomics of the fungal order Sordariales.</title>
        <authorList>
            <consortium name="Lawrence Berkeley National Laboratory"/>
            <person name="Hensen N."/>
            <person name="Bonometti L."/>
            <person name="Westerberg I."/>
            <person name="Brannstrom I.O."/>
            <person name="Guillou S."/>
            <person name="Cros-Aarteil S."/>
            <person name="Calhoun S."/>
            <person name="Haridas S."/>
            <person name="Kuo A."/>
            <person name="Mondo S."/>
            <person name="Pangilinan J."/>
            <person name="Riley R."/>
            <person name="LaButti K."/>
            <person name="Andreopoulos B."/>
            <person name="Lipzen A."/>
            <person name="Chen C."/>
            <person name="Yanf M."/>
            <person name="Daum C."/>
            <person name="Ng V."/>
            <person name="Clum A."/>
            <person name="Steindorff A."/>
            <person name="Ohm R."/>
            <person name="Martin F."/>
            <person name="Silar P."/>
            <person name="Natvig D."/>
            <person name="Lalanne C."/>
            <person name="Gautier V."/>
            <person name="Ament-velasquez S.L."/>
            <person name="Kruys A."/>
            <person name="Hutchinson M.I."/>
            <person name="Powell A.J."/>
            <person name="Barry K."/>
            <person name="Miller A.N."/>
            <person name="Grigoriev I.V."/>
            <person name="Debuchy R."/>
            <person name="Gladieux P."/>
            <person name="Thoren M.H."/>
            <person name="Johannesson H."/>
        </authorList>
    </citation>
    <scope>NUCLEOTIDE SEQUENCE</scope>
    <source>
        <strain evidence="2">SMH3187-1</strain>
    </source>
</reference>
<proteinExistence type="predicted"/>
<feature type="region of interest" description="Disordered" evidence="1">
    <location>
        <begin position="57"/>
        <end position="98"/>
    </location>
</feature>
<comment type="caution">
    <text evidence="2">The sequence shown here is derived from an EMBL/GenBank/DDBJ whole genome shotgun (WGS) entry which is preliminary data.</text>
</comment>
<evidence type="ECO:0000256" key="1">
    <source>
        <dbReference type="SAM" id="MobiDB-lite"/>
    </source>
</evidence>
<feature type="region of interest" description="Disordered" evidence="1">
    <location>
        <begin position="1"/>
        <end position="36"/>
    </location>
</feature>
<dbReference type="EMBL" id="JAUKUD010000001">
    <property type="protein sequence ID" value="KAK0752998.1"/>
    <property type="molecule type" value="Genomic_DNA"/>
</dbReference>
<feature type="compositionally biased region" description="Low complexity" evidence="1">
    <location>
        <begin position="1"/>
        <end position="23"/>
    </location>
</feature>
<protein>
    <submittedName>
        <fullName evidence="2">Uncharacterized protein</fullName>
    </submittedName>
</protein>
<keyword evidence="3" id="KW-1185">Reference proteome</keyword>
<accession>A0AA40KBF4</accession>